<dbReference type="EMBL" id="CP016303">
    <property type="protein sequence ID" value="ASX26992.1"/>
    <property type="molecule type" value="Genomic_DNA"/>
</dbReference>
<evidence type="ECO:0000256" key="13">
    <source>
        <dbReference type="ARBA" id="ARBA00029354"/>
    </source>
</evidence>
<protein>
    <recommendedName>
        <fullName evidence="3 15">Crossover junction endodeoxyribonuclease rusA</fullName>
        <ecNumber evidence="14 15">3.1.21.10</ecNumber>
    </recommendedName>
</protein>
<evidence type="ECO:0000256" key="14">
    <source>
        <dbReference type="ARBA" id="ARBA00029488"/>
    </source>
</evidence>
<evidence type="ECO:0000256" key="6">
    <source>
        <dbReference type="ARBA" id="ARBA00022759"/>
    </source>
</evidence>
<dbReference type="GO" id="GO:0006281">
    <property type="term" value="P:DNA repair"/>
    <property type="evidence" value="ECO:0007669"/>
    <property type="project" value="UniProtKB-KW"/>
</dbReference>
<dbReference type="PIRSF" id="PIRSF001007">
    <property type="entry name" value="RusA"/>
    <property type="match status" value="1"/>
</dbReference>
<accession>A0A249E1V2</accession>
<keyword evidence="6 15" id="KW-0255">Endonuclease</keyword>
<dbReference type="Gene3D" id="3.30.1330.70">
    <property type="entry name" value="Holliday junction resolvase RusA"/>
    <property type="match status" value="1"/>
</dbReference>
<sequence>MRIELPFPPSVNHYWVRTARRVYLSEAAKRFSRLTAAAVAEVQRQYGHRRSFPGDVSVALTLYLPDKRVRDVDNYPKGVLDALTSAGIWADDAQVRSMPFQNKTRLTQS</sequence>
<evidence type="ECO:0000313" key="16">
    <source>
        <dbReference type="EMBL" id="ASX26992.1"/>
    </source>
</evidence>
<dbReference type="InterPro" id="IPR036614">
    <property type="entry name" value="RusA-like_sf"/>
</dbReference>
<evidence type="ECO:0000256" key="9">
    <source>
        <dbReference type="ARBA" id="ARBA00022842"/>
    </source>
</evidence>
<keyword evidence="7 15" id="KW-0227">DNA damage</keyword>
<keyword evidence="11 15" id="KW-0234">DNA repair</keyword>
<dbReference type="InterPro" id="IPR008822">
    <property type="entry name" value="Endonuclease_RusA-like"/>
</dbReference>
<dbReference type="GO" id="GO:0000287">
    <property type="term" value="F:magnesium ion binding"/>
    <property type="evidence" value="ECO:0007669"/>
    <property type="project" value="InterPro"/>
</dbReference>
<comment type="similarity">
    <text evidence="15">Belongs to the rusA family.</text>
</comment>
<evidence type="ECO:0000256" key="7">
    <source>
        <dbReference type="ARBA" id="ARBA00022763"/>
    </source>
</evidence>
<dbReference type="EC" id="3.1.21.10" evidence="14 15"/>
<dbReference type="Pfam" id="PF05866">
    <property type="entry name" value="RusA"/>
    <property type="match status" value="1"/>
</dbReference>
<dbReference type="InterPro" id="IPR016281">
    <property type="entry name" value="Endonuclease_RusA"/>
</dbReference>
<organism evidence="16 17">
    <name type="scientific">Candidatus Hamiltonella defensa</name>
    <name type="common">Bemisia tabaci</name>
    <dbReference type="NCBI Taxonomy" id="672795"/>
    <lineage>
        <taxon>Bacteria</taxon>
        <taxon>Pseudomonadati</taxon>
        <taxon>Pseudomonadota</taxon>
        <taxon>Gammaproteobacteria</taxon>
        <taxon>Enterobacterales</taxon>
        <taxon>Enterobacteriaceae</taxon>
        <taxon>aphid secondary symbionts</taxon>
        <taxon>Candidatus Williamhamiltonella</taxon>
    </lineage>
</organism>
<dbReference type="GO" id="GO:0008821">
    <property type="term" value="F:crossover junction DNA endonuclease activity"/>
    <property type="evidence" value="ECO:0007669"/>
    <property type="project" value="UniProtKB-EC"/>
</dbReference>
<evidence type="ECO:0000256" key="15">
    <source>
        <dbReference type="PIRNR" id="PIRNR001007"/>
    </source>
</evidence>
<evidence type="ECO:0000313" key="17">
    <source>
        <dbReference type="Proteomes" id="UP000216438"/>
    </source>
</evidence>
<dbReference type="AlphaFoldDB" id="A0A249E1V2"/>
<name>A0A249E1V2_9ENTR</name>
<evidence type="ECO:0000256" key="11">
    <source>
        <dbReference type="ARBA" id="ARBA00023204"/>
    </source>
</evidence>
<proteinExistence type="inferred from homology"/>
<evidence type="ECO:0000256" key="5">
    <source>
        <dbReference type="ARBA" id="ARBA00022723"/>
    </source>
</evidence>
<evidence type="ECO:0000256" key="3">
    <source>
        <dbReference type="ARBA" id="ARBA00014885"/>
    </source>
</evidence>
<keyword evidence="8 15" id="KW-0378">Hydrolase</keyword>
<evidence type="ECO:0000256" key="4">
    <source>
        <dbReference type="ARBA" id="ARBA00022722"/>
    </source>
</evidence>
<keyword evidence="9" id="KW-0460">Magnesium</keyword>
<comment type="function">
    <text evidence="12">Endonuclease that resolves Holliday junction intermediates made during homologous genetic recombination and DNA repair. Exhibits sequence and structure-selective cleavage of four-way DNA junctions, where it introduces symmetrical nicks in two strands of the same polarity at the 5' side of CC dinucleotides. Corrects the defects in genetic recombination and DNA repair associated with inactivation of RuvAB or RuvC.</text>
</comment>
<reference evidence="16 17" key="2">
    <citation type="submission" date="2017-09" db="EMBL/GenBank/DDBJ databases">
        <title>The genome of whitefly Bemisia tabaci, a global crop pest, provides novel insights into virus transmission, host adaptation and insecticide resistance.</title>
        <authorList>
            <person name="Kaur N."/>
            <person name="Kliot A."/>
            <person name="Pinheiro P.V."/>
            <person name="Luan J."/>
            <person name="Zheng Y."/>
            <person name="Liu W."/>
            <person name="Sun H."/>
            <person name="Yang X."/>
            <person name="Xu Y."/>
            <person name="Luo Y."/>
            <person name="Kruse A."/>
            <person name="Fisher T.W."/>
            <person name="Nelson D.R."/>
            <person name="Elimelech M."/>
            <person name="MacCoss M."/>
            <person name="Johnson R."/>
            <person name="Cohen E."/>
            <person name="Hunter W.B."/>
            <person name="Brown J.K."/>
            <person name="Jander G."/>
            <person name="Cilia M."/>
            <person name="Douglas A.E."/>
            <person name="Ghanim M."/>
            <person name="Simmons A.M."/>
            <person name="Wintermantel W.M."/>
            <person name="Ling K.-S."/>
            <person name="Fei Z."/>
        </authorList>
    </citation>
    <scope>NUCLEOTIDE SEQUENCE [LARGE SCALE GENOMIC DNA]</scope>
    <source>
        <strain evidence="16 17">MEAM1</strain>
    </source>
</reference>
<comment type="function">
    <text evidence="15">Endonuclease that resolves Holliday junction intermediates made during homologous genetic recombination and DNA repair. Exhibits sequence and structure-selective cleavage of four-way DNA junctions, where it introduces symmetrical nicks in two strands of the same polarity at the 5' side of dinucleotides. Corrects the defects in genetic recombination and DNA repair associated with inactivation of ruvAB or ruvC.</text>
</comment>
<reference evidence="17" key="1">
    <citation type="submission" date="2016-06" db="EMBL/GenBank/DDBJ databases">
        <authorList>
            <person name="Chen W."/>
            <person name="Hasegawa D.K."/>
        </authorList>
    </citation>
    <scope>NUCLEOTIDE SEQUENCE [LARGE SCALE GENOMIC DNA]</scope>
    <source>
        <strain evidence="17">MEAM1</strain>
    </source>
</reference>
<keyword evidence="10" id="KW-0233">DNA recombination</keyword>
<comment type="cofactor">
    <cofactor evidence="1">
        <name>Mg(2+)</name>
        <dbReference type="ChEBI" id="CHEBI:18420"/>
    </cofactor>
</comment>
<dbReference type="Proteomes" id="UP000216438">
    <property type="component" value="Chromosome"/>
</dbReference>
<keyword evidence="5" id="KW-0479">Metal-binding</keyword>
<comment type="subunit">
    <text evidence="2">Homodimer.</text>
</comment>
<evidence type="ECO:0000256" key="12">
    <source>
        <dbReference type="ARBA" id="ARBA00024745"/>
    </source>
</evidence>
<evidence type="ECO:0000256" key="10">
    <source>
        <dbReference type="ARBA" id="ARBA00023172"/>
    </source>
</evidence>
<evidence type="ECO:0000256" key="2">
    <source>
        <dbReference type="ARBA" id="ARBA00011738"/>
    </source>
</evidence>
<evidence type="ECO:0000256" key="1">
    <source>
        <dbReference type="ARBA" id="ARBA00001946"/>
    </source>
</evidence>
<keyword evidence="4 15" id="KW-0540">Nuclease</keyword>
<comment type="catalytic activity">
    <reaction evidence="13 15">
        <text>Endonucleolytic cleavage at a junction such as a reciprocal single-stranded crossover between two homologous DNA duplexes (Holliday junction).</text>
        <dbReference type="EC" id="3.1.21.10"/>
    </reaction>
</comment>
<dbReference type="SUPFAM" id="SSF103084">
    <property type="entry name" value="Holliday junction resolvase RusA"/>
    <property type="match status" value="1"/>
</dbReference>
<gene>
    <name evidence="16" type="ORF">BA171_01895</name>
</gene>
<evidence type="ECO:0000256" key="8">
    <source>
        <dbReference type="ARBA" id="ARBA00022801"/>
    </source>
</evidence>
<dbReference type="GO" id="GO:0006310">
    <property type="term" value="P:DNA recombination"/>
    <property type="evidence" value="ECO:0007669"/>
    <property type="project" value="UniProtKB-KW"/>
</dbReference>